<dbReference type="Proteomes" id="UP001501410">
    <property type="component" value="Unassembled WGS sequence"/>
</dbReference>
<dbReference type="SUPFAM" id="SSF160355">
    <property type="entry name" value="Bacterial polysaccharide co-polymerase-like"/>
    <property type="match status" value="1"/>
</dbReference>
<reference evidence="9" key="1">
    <citation type="journal article" date="2019" name="Int. J. Syst. Evol. Microbiol.">
        <title>The Global Catalogue of Microorganisms (GCM) 10K type strain sequencing project: providing services to taxonomists for standard genome sequencing and annotation.</title>
        <authorList>
            <consortium name="The Broad Institute Genomics Platform"/>
            <consortium name="The Broad Institute Genome Sequencing Center for Infectious Disease"/>
            <person name="Wu L."/>
            <person name="Ma J."/>
        </authorList>
    </citation>
    <scope>NUCLEOTIDE SEQUENCE [LARGE SCALE GENOMIC DNA]</scope>
    <source>
        <strain evidence="9">JCM 31921</strain>
    </source>
</reference>
<comment type="caution">
    <text evidence="8">The sequence shown here is derived from an EMBL/GenBank/DDBJ whole genome shotgun (WGS) entry which is preliminary data.</text>
</comment>
<evidence type="ECO:0000259" key="7">
    <source>
        <dbReference type="Pfam" id="PF02706"/>
    </source>
</evidence>
<keyword evidence="4 6" id="KW-1133">Transmembrane helix</keyword>
<dbReference type="InterPro" id="IPR050445">
    <property type="entry name" value="Bact_polysacc_biosynth/exp"/>
</dbReference>
<dbReference type="Pfam" id="PF02706">
    <property type="entry name" value="Wzz"/>
    <property type="match status" value="1"/>
</dbReference>
<keyword evidence="5 6" id="KW-0472">Membrane</keyword>
<sequence length="324" mass="36123">MNTPTFDLVEIVKVVQRNFKTIAGITIAATLLGAVSHLIKDKEYTANAETYMLNPMYGDRNNIQRHTENLRFVDYFGTEGDVDKAMTMIESKDVQDSVLIAADLYKAWQLDPAKPKDRLAAEQRYKSSFEVKRTENISIMCSFTDTDPERAAKTLDMIVSVTDDKFRKYIAKVKVNAREQILGRTKMLEQQIKVYTDSLARLRDQYKIYDILNPTRENLIVGSVSGAGKVNAGEGVEKIQNLETLKDQLVIAHAELSAAALEFETSGSDEVKILHYVSTPKPPVKASGLGLVLTALACAFGAFFFCVVLFALTAYIKALAQTER</sequence>
<comment type="subcellular location">
    <subcellularLocation>
        <location evidence="1">Cell membrane</location>
        <topology evidence="1">Multi-pass membrane protein</topology>
    </subcellularLocation>
</comment>
<evidence type="ECO:0000256" key="4">
    <source>
        <dbReference type="ARBA" id="ARBA00022989"/>
    </source>
</evidence>
<proteinExistence type="predicted"/>
<evidence type="ECO:0000256" key="6">
    <source>
        <dbReference type="SAM" id="Phobius"/>
    </source>
</evidence>
<evidence type="ECO:0000313" key="8">
    <source>
        <dbReference type="EMBL" id="GAA4456578.1"/>
    </source>
</evidence>
<evidence type="ECO:0000256" key="1">
    <source>
        <dbReference type="ARBA" id="ARBA00004651"/>
    </source>
</evidence>
<feature type="transmembrane region" description="Helical" evidence="6">
    <location>
        <begin position="289"/>
        <end position="316"/>
    </location>
</feature>
<feature type="domain" description="Polysaccharide chain length determinant N-terminal" evidence="7">
    <location>
        <begin position="5"/>
        <end position="57"/>
    </location>
</feature>
<dbReference type="PANTHER" id="PTHR32309">
    <property type="entry name" value="TYROSINE-PROTEIN KINASE"/>
    <property type="match status" value="1"/>
</dbReference>
<dbReference type="PANTHER" id="PTHR32309:SF13">
    <property type="entry name" value="FERRIC ENTEROBACTIN TRANSPORT PROTEIN FEPE"/>
    <property type="match status" value="1"/>
</dbReference>
<keyword evidence="3 6" id="KW-0812">Transmembrane</keyword>
<dbReference type="EMBL" id="BAABEZ010000022">
    <property type="protein sequence ID" value="GAA4456578.1"/>
    <property type="molecule type" value="Genomic_DNA"/>
</dbReference>
<protein>
    <recommendedName>
        <fullName evidence="7">Polysaccharide chain length determinant N-terminal domain-containing protein</fullName>
    </recommendedName>
</protein>
<evidence type="ECO:0000256" key="5">
    <source>
        <dbReference type="ARBA" id="ARBA00023136"/>
    </source>
</evidence>
<organism evidence="8 9">
    <name type="scientific">Rurimicrobium arvi</name>
    <dbReference type="NCBI Taxonomy" id="2049916"/>
    <lineage>
        <taxon>Bacteria</taxon>
        <taxon>Pseudomonadati</taxon>
        <taxon>Bacteroidota</taxon>
        <taxon>Chitinophagia</taxon>
        <taxon>Chitinophagales</taxon>
        <taxon>Chitinophagaceae</taxon>
        <taxon>Rurimicrobium</taxon>
    </lineage>
</organism>
<dbReference type="RefSeq" id="WP_344826837.1">
    <property type="nucleotide sequence ID" value="NZ_BAABEZ010000022.1"/>
</dbReference>
<keyword evidence="2" id="KW-1003">Cell membrane</keyword>
<evidence type="ECO:0000256" key="2">
    <source>
        <dbReference type="ARBA" id="ARBA00022475"/>
    </source>
</evidence>
<accession>A0ABP8MWH3</accession>
<evidence type="ECO:0000256" key="3">
    <source>
        <dbReference type="ARBA" id="ARBA00022692"/>
    </source>
</evidence>
<name>A0ABP8MWH3_9BACT</name>
<dbReference type="InterPro" id="IPR003856">
    <property type="entry name" value="LPS_length_determ_N"/>
</dbReference>
<evidence type="ECO:0000313" key="9">
    <source>
        <dbReference type="Proteomes" id="UP001501410"/>
    </source>
</evidence>
<gene>
    <name evidence="8" type="ORF">GCM10023092_22020</name>
</gene>
<keyword evidence="9" id="KW-1185">Reference proteome</keyword>